<feature type="region of interest" description="Disordered" evidence="8">
    <location>
        <begin position="1"/>
        <end position="53"/>
    </location>
</feature>
<evidence type="ECO:0000256" key="4">
    <source>
        <dbReference type="ARBA" id="ARBA00022475"/>
    </source>
</evidence>
<feature type="transmembrane region" description="Helical" evidence="9">
    <location>
        <begin position="257"/>
        <end position="279"/>
    </location>
</feature>
<dbReference type="Proteomes" id="UP000002748">
    <property type="component" value="Unassembled WGS sequence"/>
</dbReference>
<dbReference type="EMBL" id="ALBS01000172">
    <property type="protein sequence ID" value="EJT49409.1"/>
    <property type="molecule type" value="Genomic_DNA"/>
</dbReference>
<feature type="transmembrane region" description="Helical" evidence="9">
    <location>
        <begin position="188"/>
        <end position="211"/>
    </location>
</feature>
<gene>
    <name evidence="10" type="ORF">A1Q1_01504</name>
</gene>
<sequence length="799" mass="87240">MSTLSRPLSTSTATTTTTTTAHTGTSHGSPKESRRNMTPSPEHNDGDTNGLPAPAQAAVAARATLNRKLSYRALHTSPSFFSINMGTGIASILLYNFPYHARWLRILGDIVFVLNVVIFVVLLFLTAYRYLKFKNSFRITLEHVTASMFWGCFPMGFVTIVSETDKQNMVAFSCVPAWGRNWARLALGLWWIDVAVAILVNLGMVFVMFVLQTHAAAVIAPTLLLPIVSTVVAAASGAVVSTAMLPYDPALARSTLYTAFVVWGTGVPLAMMMITIIMYKTITVGPPKLGAVMASFLPLGPCGQGSYGIASLGQTARKLVWEYNTPLLPKLSMDANRSISDGIYGGCLVASLILWGLALCFYVLAFAQALYALRKNWAWLGANKFHVGLWGITFPIGVWATATITLADELSSPAFKVIGAFLAAQVVMHWLYVMVLTTWTGFDGRFFRAPEIQESPDGVVERILWQAKKDRAEHGLTRHISRQDIEAGHTFSETAHRVASLFFRGFSSRRPLHTPFSQLTATALCSQTSARSARLGVEGRDDGGNASPPPTAVQGLPPLLVDNLAHRVPEPGIGIRGGAEADDVLVRAGEAEALWCISVGVLDADLPALVGLDRELGDDDVDGGDPRSTQRLEEGKGEEAAEGRGAQVVAGQQAAHHDHERETGAAQRHARHHARRREEAHGVLQLVRREEDAERLAHIRWKAVRRDDRAVHDDARRHVDDAQDQRTDQDREAARHLDVLRVRLLAPDQAAADEQDRDGRVVHVDRQLTLVQTVPSLQALRAEERVVDADKARSDAAVS</sequence>
<evidence type="ECO:0000313" key="10">
    <source>
        <dbReference type="EMBL" id="EJT49409.1"/>
    </source>
</evidence>
<evidence type="ECO:0000256" key="6">
    <source>
        <dbReference type="ARBA" id="ARBA00022989"/>
    </source>
</evidence>
<comment type="subcellular location">
    <subcellularLocation>
        <location evidence="1">Cell membrane</location>
        <topology evidence="1">Multi-pass membrane protein</topology>
    </subcellularLocation>
</comment>
<evidence type="ECO:0000313" key="11">
    <source>
        <dbReference type="Proteomes" id="UP000002748"/>
    </source>
</evidence>
<organism evidence="10 11">
    <name type="scientific">Trichosporon asahii var. asahii (strain ATCC 90039 / CBS 2479 / JCM 2466 / KCTC 7840 / NBRC 103889/ NCYC 2677 / UAMH 7654)</name>
    <name type="common">Yeast</name>
    <dbReference type="NCBI Taxonomy" id="1186058"/>
    <lineage>
        <taxon>Eukaryota</taxon>
        <taxon>Fungi</taxon>
        <taxon>Dikarya</taxon>
        <taxon>Basidiomycota</taxon>
        <taxon>Agaricomycotina</taxon>
        <taxon>Tremellomycetes</taxon>
        <taxon>Trichosporonales</taxon>
        <taxon>Trichosporonaceae</taxon>
        <taxon>Trichosporon</taxon>
    </lineage>
</organism>
<evidence type="ECO:0000256" key="8">
    <source>
        <dbReference type="SAM" id="MobiDB-lite"/>
    </source>
</evidence>
<reference evidence="10 11" key="1">
    <citation type="journal article" date="2012" name="Eukaryot. Cell">
        <title>Draft genome sequence of CBS 2479, the standard type strain of Trichosporon asahii.</title>
        <authorList>
            <person name="Yang R.Y."/>
            <person name="Li H.T."/>
            <person name="Zhu H."/>
            <person name="Zhou G.P."/>
            <person name="Wang M."/>
            <person name="Wang L."/>
        </authorList>
    </citation>
    <scope>NUCLEOTIDE SEQUENCE [LARGE SCALE GENOMIC DNA]</scope>
    <source>
        <strain evidence="11">ATCC 90039 / CBS 2479 / JCM 2466 / KCTC 7840 / NCYC 2677 / UAMH 7654</strain>
    </source>
</reference>
<dbReference type="AlphaFoldDB" id="J6EXM4"/>
<dbReference type="CDD" id="cd09318">
    <property type="entry name" value="TDT_SSU1"/>
    <property type="match status" value="1"/>
</dbReference>
<evidence type="ECO:0000256" key="5">
    <source>
        <dbReference type="ARBA" id="ARBA00022692"/>
    </source>
</evidence>
<protein>
    <submittedName>
        <fullName evidence="10">Sulfite transporter</fullName>
    </submittedName>
</protein>
<feature type="region of interest" description="Disordered" evidence="8">
    <location>
        <begin position="615"/>
        <end position="682"/>
    </location>
</feature>
<dbReference type="PANTHER" id="PTHR31686:SF1">
    <property type="entry name" value="SULFITE EFFLUX PUMP SSU1"/>
    <property type="match status" value="1"/>
</dbReference>
<dbReference type="PANTHER" id="PTHR31686">
    <property type="match status" value="1"/>
</dbReference>
<keyword evidence="3" id="KW-0813">Transport</keyword>
<feature type="transmembrane region" description="Helical" evidence="9">
    <location>
        <begin position="143"/>
        <end position="162"/>
    </location>
</feature>
<dbReference type="RefSeq" id="XP_014180018.1">
    <property type="nucleotide sequence ID" value="XM_014324543.1"/>
</dbReference>
<keyword evidence="6 9" id="KW-1133">Transmembrane helix</keyword>
<keyword evidence="5 9" id="KW-0812">Transmembrane</keyword>
<dbReference type="HOGENOM" id="CLU_352025_0_0_1"/>
<feature type="compositionally biased region" description="Basic and acidic residues" evidence="8">
    <location>
        <begin position="624"/>
        <end position="642"/>
    </location>
</feature>
<dbReference type="InterPro" id="IPR004695">
    <property type="entry name" value="SLAC1/Mae1/Ssu1/TehA"/>
</dbReference>
<comment type="caution">
    <text evidence="10">The sequence shown here is derived from an EMBL/GenBank/DDBJ whole genome shotgun (WGS) entry which is preliminary data.</text>
</comment>
<keyword evidence="4" id="KW-1003">Cell membrane</keyword>
<dbReference type="GeneID" id="25985018"/>
<feature type="transmembrane region" description="Helical" evidence="9">
    <location>
        <begin position="419"/>
        <end position="442"/>
    </location>
</feature>
<name>J6EXM4_TRIAS</name>
<dbReference type="InterPro" id="IPR038665">
    <property type="entry name" value="Voltage-dep_anion_channel_sf"/>
</dbReference>
<evidence type="ECO:0000256" key="7">
    <source>
        <dbReference type="ARBA" id="ARBA00023136"/>
    </source>
</evidence>
<comment type="similarity">
    <text evidence="2">Belongs to the tellurite-resistance/dicarboxylate transporter (TDT) family.</text>
</comment>
<keyword evidence="7 9" id="KW-0472">Membrane</keyword>
<feature type="compositionally biased region" description="Low complexity" evidence="8">
    <location>
        <begin position="643"/>
        <end position="654"/>
    </location>
</feature>
<dbReference type="InterPro" id="IPR051629">
    <property type="entry name" value="Sulfite_efflux_TDT"/>
</dbReference>
<feature type="transmembrane region" description="Helical" evidence="9">
    <location>
        <begin position="223"/>
        <end position="245"/>
    </location>
</feature>
<evidence type="ECO:0000256" key="1">
    <source>
        <dbReference type="ARBA" id="ARBA00004651"/>
    </source>
</evidence>
<feature type="compositionally biased region" description="Low complexity" evidence="8">
    <location>
        <begin position="1"/>
        <end position="28"/>
    </location>
</feature>
<feature type="transmembrane region" description="Helical" evidence="9">
    <location>
        <begin position="387"/>
        <end position="407"/>
    </location>
</feature>
<evidence type="ECO:0000256" key="3">
    <source>
        <dbReference type="ARBA" id="ARBA00022448"/>
    </source>
</evidence>
<feature type="transmembrane region" description="Helical" evidence="9">
    <location>
        <begin position="110"/>
        <end position="131"/>
    </location>
</feature>
<dbReference type="GO" id="GO:0000319">
    <property type="term" value="F:sulfite transmembrane transporter activity"/>
    <property type="evidence" value="ECO:0007669"/>
    <property type="project" value="TreeGrafter"/>
</dbReference>
<proteinExistence type="inferred from homology"/>
<accession>J6EXM4</accession>
<dbReference type="GO" id="GO:0005886">
    <property type="term" value="C:plasma membrane"/>
    <property type="evidence" value="ECO:0007669"/>
    <property type="project" value="UniProtKB-SubCell"/>
</dbReference>
<dbReference type="Gene3D" id="1.50.10.150">
    <property type="entry name" value="Voltage-dependent anion channel"/>
    <property type="match status" value="1"/>
</dbReference>
<dbReference type="Pfam" id="PF03595">
    <property type="entry name" value="SLAC1"/>
    <property type="match status" value="1"/>
</dbReference>
<dbReference type="OrthoDB" id="1099at2759"/>
<dbReference type="FunFam" id="1.50.10.150:FF:000004">
    <property type="entry name" value="Malic acid transporter"/>
    <property type="match status" value="1"/>
</dbReference>
<evidence type="ECO:0000256" key="9">
    <source>
        <dbReference type="SAM" id="Phobius"/>
    </source>
</evidence>
<feature type="transmembrane region" description="Helical" evidence="9">
    <location>
        <begin position="80"/>
        <end position="98"/>
    </location>
</feature>
<feature type="transmembrane region" description="Helical" evidence="9">
    <location>
        <begin position="343"/>
        <end position="367"/>
    </location>
</feature>
<dbReference type="VEuPathDB" id="FungiDB:A1Q1_01504"/>
<evidence type="ECO:0000256" key="2">
    <source>
        <dbReference type="ARBA" id="ARBA00008566"/>
    </source>
</evidence>
<dbReference type="KEGG" id="tasa:A1Q1_01504"/>